<evidence type="ECO:0000313" key="2">
    <source>
        <dbReference type="EMBL" id="KIP11443.1"/>
    </source>
</evidence>
<protein>
    <recommendedName>
        <fullName evidence="4">HIT domain-containing protein</fullName>
    </recommendedName>
</protein>
<dbReference type="STRING" id="745531.A0A0C3PUR1"/>
<evidence type="ECO:0000256" key="1">
    <source>
        <dbReference type="SAM" id="MobiDB-lite"/>
    </source>
</evidence>
<gene>
    <name evidence="2" type="ORF">PHLGIDRAFT_124846</name>
</gene>
<keyword evidence="3" id="KW-1185">Reference proteome</keyword>
<sequence>MSFASKSGCPMCGIVASAVHAPAHTPASPSFPGGSNTPEVVWRDDNFTVYRERAHPVSSKGHLIFVFNLHVPSLYTLSASDLPLLVTIRDLGRRLLTSLVQPAENSYSANSPITANSSRFLNGDIPATDRVALDDDSLRIGFISPPFRDNKIPVTDHLHAHAYILPADLMGWWRGVGYSGLAWYAIDDLIAEIREETSNNRIRSGPKPKHAPRPIDQVPAAGARQGLSNGVETTHTGLGIADPEDPERSPGARPLSLNVNLGGPSWSSGAEPAPPLRRSPSAMSHVELLSPHQRHATGS</sequence>
<dbReference type="OrthoDB" id="3361363at2759"/>
<evidence type="ECO:0000313" key="3">
    <source>
        <dbReference type="Proteomes" id="UP000053257"/>
    </source>
</evidence>
<dbReference type="AlphaFoldDB" id="A0A0C3PUR1"/>
<accession>A0A0C3PUR1</accession>
<name>A0A0C3PUR1_PHLG1</name>
<organism evidence="2 3">
    <name type="scientific">Phlebiopsis gigantea (strain 11061_1 CR5-6)</name>
    <name type="common">White-rot fungus</name>
    <name type="synonym">Peniophora gigantea</name>
    <dbReference type="NCBI Taxonomy" id="745531"/>
    <lineage>
        <taxon>Eukaryota</taxon>
        <taxon>Fungi</taxon>
        <taxon>Dikarya</taxon>
        <taxon>Basidiomycota</taxon>
        <taxon>Agaricomycotina</taxon>
        <taxon>Agaricomycetes</taxon>
        <taxon>Polyporales</taxon>
        <taxon>Phanerochaetaceae</taxon>
        <taxon>Phlebiopsis</taxon>
    </lineage>
</organism>
<dbReference type="Gene3D" id="3.30.428.10">
    <property type="entry name" value="HIT-like"/>
    <property type="match status" value="1"/>
</dbReference>
<reference evidence="2 3" key="1">
    <citation type="journal article" date="2014" name="PLoS Genet.">
        <title>Analysis of the Phlebiopsis gigantea genome, transcriptome and secretome provides insight into its pioneer colonization strategies of wood.</title>
        <authorList>
            <person name="Hori C."/>
            <person name="Ishida T."/>
            <person name="Igarashi K."/>
            <person name="Samejima M."/>
            <person name="Suzuki H."/>
            <person name="Master E."/>
            <person name="Ferreira P."/>
            <person name="Ruiz-Duenas F.J."/>
            <person name="Held B."/>
            <person name="Canessa P."/>
            <person name="Larrondo L.F."/>
            <person name="Schmoll M."/>
            <person name="Druzhinina I.S."/>
            <person name="Kubicek C.P."/>
            <person name="Gaskell J.A."/>
            <person name="Kersten P."/>
            <person name="St John F."/>
            <person name="Glasner J."/>
            <person name="Sabat G."/>
            <person name="Splinter BonDurant S."/>
            <person name="Syed K."/>
            <person name="Yadav J."/>
            <person name="Mgbeahuruike A.C."/>
            <person name="Kovalchuk A."/>
            <person name="Asiegbu F.O."/>
            <person name="Lackner G."/>
            <person name="Hoffmeister D."/>
            <person name="Rencoret J."/>
            <person name="Gutierrez A."/>
            <person name="Sun H."/>
            <person name="Lindquist E."/>
            <person name="Barry K."/>
            <person name="Riley R."/>
            <person name="Grigoriev I.V."/>
            <person name="Henrissat B."/>
            <person name="Kues U."/>
            <person name="Berka R.M."/>
            <person name="Martinez A.T."/>
            <person name="Covert S.F."/>
            <person name="Blanchette R.A."/>
            <person name="Cullen D."/>
        </authorList>
    </citation>
    <scope>NUCLEOTIDE SEQUENCE [LARGE SCALE GENOMIC DNA]</scope>
    <source>
        <strain evidence="2 3">11061_1 CR5-6</strain>
    </source>
</reference>
<dbReference type="SUPFAM" id="SSF54197">
    <property type="entry name" value="HIT-like"/>
    <property type="match status" value="1"/>
</dbReference>
<feature type="compositionally biased region" description="Polar residues" evidence="1">
    <location>
        <begin position="226"/>
        <end position="236"/>
    </location>
</feature>
<dbReference type="EMBL" id="KN840446">
    <property type="protein sequence ID" value="KIP11443.1"/>
    <property type="molecule type" value="Genomic_DNA"/>
</dbReference>
<dbReference type="InterPro" id="IPR036265">
    <property type="entry name" value="HIT-like_sf"/>
</dbReference>
<proteinExistence type="predicted"/>
<dbReference type="Proteomes" id="UP000053257">
    <property type="component" value="Unassembled WGS sequence"/>
</dbReference>
<dbReference type="HOGENOM" id="CLU_069444_0_0_1"/>
<feature type="region of interest" description="Disordered" evidence="1">
    <location>
        <begin position="223"/>
        <end position="299"/>
    </location>
</feature>
<evidence type="ECO:0008006" key="4">
    <source>
        <dbReference type="Google" id="ProtNLM"/>
    </source>
</evidence>